<dbReference type="RefSeq" id="WP_091832828.1">
    <property type="nucleotide sequence ID" value="NZ_FPAA01000001.1"/>
</dbReference>
<reference evidence="14" key="1">
    <citation type="submission" date="2016-10" db="EMBL/GenBank/DDBJ databases">
        <authorList>
            <person name="Varghese N."/>
            <person name="Submissions S."/>
        </authorList>
    </citation>
    <scope>NUCLEOTIDE SEQUENCE [LARGE SCALE GENOMIC DNA]</scope>
    <source>
        <strain evidence="14">DSM 45789</strain>
    </source>
</reference>
<sequence length="249" mass="27763">MEATPKVEFLGLTFDVTVIAGSLFTAALVLLITILGTRGRAMRPGKFQNFVEMVLEFIRGVNNMSFDSKKAERYIGFSLTLFLFIFIANQLGVLLMISAKVDDPIPWLGLTKEVLESSHDEVAFFKSPTADINVAIALALAITLYAHFMGMRKNIKGYLSHYVKPYFWMLPLHLIDELAKPATHAMRLWANIFAGEVLIVILLGFAKPLITGAPLLVWIAFSLFVGTIQAYIFTVLATVYISQKISDEH</sequence>
<feature type="transmembrane region" description="Helical" evidence="11">
    <location>
        <begin position="216"/>
        <end position="241"/>
    </location>
</feature>
<keyword evidence="8 11" id="KW-0406">Ion transport</keyword>
<comment type="subcellular location">
    <subcellularLocation>
        <location evidence="11 12">Cell membrane</location>
        <topology evidence="11 12">Multi-pass membrane protein</topology>
    </subcellularLocation>
    <subcellularLocation>
        <location evidence="1">Membrane</location>
        <topology evidence="1">Multi-pass membrane protein</topology>
    </subcellularLocation>
</comment>
<dbReference type="InterPro" id="IPR045082">
    <property type="entry name" value="ATP_syn_F0_a_bact/chloroplast"/>
</dbReference>
<evidence type="ECO:0000256" key="9">
    <source>
        <dbReference type="ARBA" id="ARBA00023136"/>
    </source>
</evidence>
<feature type="transmembrane region" description="Helical" evidence="11">
    <location>
        <begin position="188"/>
        <end position="210"/>
    </location>
</feature>
<comment type="function">
    <text evidence="11 12">Key component of the proton channel; it plays a direct role in the translocation of protons across the membrane.</text>
</comment>
<dbReference type="PRINTS" id="PR00123">
    <property type="entry name" value="ATPASEA"/>
</dbReference>
<comment type="similarity">
    <text evidence="2 11 12">Belongs to the ATPase A chain family.</text>
</comment>
<keyword evidence="11" id="KW-1003">Cell membrane</keyword>
<keyword evidence="9 11" id="KW-0472">Membrane</keyword>
<dbReference type="InterPro" id="IPR035908">
    <property type="entry name" value="F0_ATP_A_sf"/>
</dbReference>
<evidence type="ECO:0000256" key="4">
    <source>
        <dbReference type="ARBA" id="ARBA00022547"/>
    </source>
</evidence>
<dbReference type="InterPro" id="IPR023011">
    <property type="entry name" value="ATP_synth_F0_asu_AS"/>
</dbReference>
<evidence type="ECO:0000256" key="3">
    <source>
        <dbReference type="ARBA" id="ARBA00022448"/>
    </source>
</evidence>
<dbReference type="GO" id="GO:0042777">
    <property type="term" value="P:proton motive force-driven plasma membrane ATP synthesis"/>
    <property type="evidence" value="ECO:0007669"/>
    <property type="project" value="TreeGrafter"/>
</dbReference>
<dbReference type="Proteomes" id="UP000198660">
    <property type="component" value="Unassembled WGS sequence"/>
</dbReference>
<evidence type="ECO:0000256" key="5">
    <source>
        <dbReference type="ARBA" id="ARBA00022692"/>
    </source>
</evidence>
<keyword evidence="3 11" id="KW-0813">Transport</keyword>
<proteinExistence type="inferred from homology"/>
<dbReference type="SUPFAM" id="SSF81336">
    <property type="entry name" value="F1F0 ATP synthase subunit A"/>
    <property type="match status" value="1"/>
</dbReference>
<keyword evidence="4 11" id="KW-0138">CF(0)</keyword>
<evidence type="ECO:0000256" key="6">
    <source>
        <dbReference type="ARBA" id="ARBA00022781"/>
    </source>
</evidence>
<dbReference type="EMBL" id="FPAA01000001">
    <property type="protein sequence ID" value="SFS34531.1"/>
    <property type="molecule type" value="Genomic_DNA"/>
</dbReference>
<dbReference type="PANTHER" id="PTHR42823:SF3">
    <property type="entry name" value="ATP SYNTHASE SUBUNIT A, CHLOROPLASTIC"/>
    <property type="match status" value="1"/>
</dbReference>
<evidence type="ECO:0000256" key="2">
    <source>
        <dbReference type="ARBA" id="ARBA00006810"/>
    </source>
</evidence>
<dbReference type="GO" id="GO:0005886">
    <property type="term" value="C:plasma membrane"/>
    <property type="evidence" value="ECO:0007669"/>
    <property type="project" value="UniProtKB-SubCell"/>
</dbReference>
<keyword evidence="5 11" id="KW-0812">Transmembrane</keyword>
<evidence type="ECO:0000256" key="11">
    <source>
        <dbReference type="HAMAP-Rule" id="MF_01393"/>
    </source>
</evidence>
<evidence type="ECO:0000256" key="7">
    <source>
        <dbReference type="ARBA" id="ARBA00022989"/>
    </source>
</evidence>
<keyword evidence="10 11" id="KW-0066">ATP synthesis</keyword>
<feature type="transmembrane region" description="Helical" evidence="11">
    <location>
        <begin position="74"/>
        <end position="97"/>
    </location>
</feature>
<keyword evidence="6 11" id="KW-0375">Hydrogen ion transport</keyword>
<gene>
    <name evidence="11" type="primary">atpB</name>
    <name evidence="13" type="ORF">SAMN05444972_101326</name>
</gene>
<evidence type="ECO:0000256" key="8">
    <source>
        <dbReference type="ARBA" id="ARBA00023065"/>
    </source>
</evidence>
<protein>
    <recommendedName>
        <fullName evidence="11 12">ATP synthase subunit a</fullName>
    </recommendedName>
    <alternativeName>
        <fullName evidence="11">ATP synthase F0 sector subunit a</fullName>
    </alternativeName>
    <alternativeName>
        <fullName evidence="11">F-ATPase subunit 6</fullName>
    </alternativeName>
</protein>
<dbReference type="Gene3D" id="1.20.120.220">
    <property type="entry name" value="ATP synthase, F0 complex, subunit A"/>
    <property type="match status" value="1"/>
</dbReference>
<dbReference type="Pfam" id="PF00119">
    <property type="entry name" value="ATP-synt_A"/>
    <property type="match status" value="1"/>
</dbReference>
<dbReference type="CDD" id="cd00310">
    <property type="entry name" value="ATP-synt_Fo_a_6"/>
    <property type="match status" value="1"/>
</dbReference>
<dbReference type="GO" id="GO:0046933">
    <property type="term" value="F:proton-transporting ATP synthase activity, rotational mechanism"/>
    <property type="evidence" value="ECO:0007669"/>
    <property type="project" value="UniProtKB-UniRule"/>
</dbReference>
<evidence type="ECO:0000256" key="1">
    <source>
        <dbReference type="ARBA" id="ARBA00004141"/>
    </source>
</evidence>
<feature type="transmembrane region" description="Helical" evidence="11">
    <location>
        <begin position="132"/>
        <end position="150"/>
    </location>
</feature>
<evidence type="ECO:0000313" key="14">
    <source>
        <dbReference type="Proteomes" id="UP000198660"/>
    </source>
</evidence>
<feature type="transmembrane region" description="Helical" evidence="11">
    <location>
        <begin position="12"/>
        <end position="36"/>
    </location>
</feature>
<organism evidence="13 14">
    <name type="scientific">Marininema halotolerans</name>
    <dbReference type="NCBI Taxonomy" id="1155944"/>
    <lineage>
        <taxon>Bacteria</taxon>
        <taxon>Bacillati</taxon>
        <taxon>Bacillota</taxon>
        <taxon>Bacilli</taxon>
        <taxon>Bacillales</taxon>
        <taxon>Thermoactinomycetaceae</taxon>
        <taxon>Marininema</taxon>
    </lineage>
</organism>
<evidence type="ECO:0000256" key="12">
    <source>
        <dbReference type="RuleBase" id="RU000483"/>
    </source>
</evidence>
<dbReference type="HAMAP" id="MF_01393">
    <property type="entry name" value="ATP_synth_a_bact"/>
    <property type="match status" value="1"/>
</dbReference>
<dbReference type="GO" id="GO:0045259">
    <property type="term" value="C:proton-transporting ATP synthase complex"/>
    <property type="evidence" value="ECO:0007669"/>
    <property type="project" value="UniProtKB-KW"/>
</dbReference>
<keyword evidence="7 11" id="KW-1133">Transmembrane helix</keyword>
<dbReference type="InterPro" id="IPR000568">
    <property type="entry name" value="ATP_synth_F0_asu"/>
</dbReference>
<dbReference type="OrthoDB" id="9789241at2"/>
<accession>A0A1I6P2Y0</accession>
<name>A0A1I6P2Y0_9BACL</name>
<evidence type="ECO:0000256" key="10">
    <source>
        <dbReference type="ARBA" id="ARBA00023310"/>
    </source>
</evidence>
<dbReference type="AlphaFoldDB" id="A0A1I6P2Y0"/>
<keyword evidence="14" id="KW-1185">Reference proteome</keyword>
<dbReference type="NCBIfam" id="TIGR01131">
    <property type="entry name" value="ATP_synt_6_or_A"/>
    <property type="match status" value="1"/>
</dbReference>
<dbReference type="PANTHER" id="PTHR42823">
    <property type="entry name" value="ATP SYNTHASE SUBUNIT A, CHLOROPLASTIC"/>
    <property type="match status" value="1"/>
</dbReference>
<dbReference type="PROSITE" id="PS00449">
    <property type="entry name" value="ATPASE_A"/>
    <property type="match status" value="1"/>
</dbReference>
<evidence type="ECO:0000313" key="13">
    <source>
        <dbReference type="EMBL" id="SFS34531.1"/>
    </source>
</evidence>